<dbReference type="SUPFAM" id="SSF56645">
    <property type="entry name" value="Acyl-CoA dehydrogenase NM domain-like"/>
    <property type="match status" value="1"/>
</dbReference>
<gene>
    <name evidence="10" type="ORF">CVT23_07175</name>
</gene>
<evidence type="ECO:0000259" key="9">
    <source>
        <dbReference type="Pfam" id="PF02771"/>
    </source>
</evidence>
<dbReference type="InterPro" id="IPR009100">
    <property type="entry name" value="AcylCoA_DH/oxidase_NM_dom_sf"/>
</dbReference>
<dbReference type="AlphaFoldDB" id="A0A2M9G389"/>
<keyword evidence="11" id="KW-1185">Reference proteome</keyword>
<evidence type="ECO:0000313" key="11">
    <source>
        <dbReference type="Proteomes" id="UP000229498"/>
    </source>
</evidence>
<sequence length="393" mass="42644">MARHGDRSEGERAFTASVRRFLDENLTPDLQAAGRATVGTHSEIGACRAWHQRLHRRGWIAPAWPIEYGGTGWPARQRLIFEHECAERDAPVLFAGGLRNVGPILIARGDADQRRRYLPRILSGADLWCQGYSEPGAGSDLAALDTRAVRDGDRYIVTGRKVWTTGAQHANRMFALVRTSRQGKPQEGITFLLIDMAAPGIEVRPIPTMYGEAEFNEVTFDGVAVPAADRVGPENGGWGVAKDLMNFARASNTTTGLLRRTFRRVRAIAETVDADGEEQVRLAALAAELTALEQIERHAASRAPGAPAPEAEASLMKLTATELHQRITALGVALAGPSAFVCLDPESAGAQPFAEAGVRYLATRAATIYSGTSEIHRNVMARHLLDFRPNAPA</sequence>
<feature type="domain" description="Acyl-CoA dehydrogenase/oxidase C-terminal" evidence="7">
    <location>
        <begin position="235"/>
        <end position="385"/>
    </location>
</feature>
<evidence type="ECO:0000256" key="2">
    <source>
        <dbReference type="ARBA" id="ARBA00009347"/>
    </source>
</evidence>
<dbReference type="Gene3D" id="1.10.540.10">
    <property type="entry name" value="Acyl-CoA dehydrogenase/oxidase, N-terminal domain"/>
    <property type="match status" value="1"/>
</dbReference>
<comment type="caution">
    <text evidence="10">The sequence shown here is derived from an EMBL/GenBank/DDBJ whole genome shotgun (WGS) entry which is preliminary data.</text>
</comment>
<dbReference type="PANTHER" id="PTHR43292:SF3">
    <property type="entry name" value="ACYL-COA DEHYDROGENASE FADE29"/>
    <property type="match status" value="1"/>
</dbReference>
<comment type="similarity">
    <text evidence="2 6">Belongs to the acyl-CoA dehydrogenase family.</text>
</comment>
<dbReference type="EMBL" id="PHIG01000029">
    <property type="protein sequence ID" value="PJK30175.1"/>
    <property type="molecule type" value="Genomic_DNA"/>
</dbReference>
<feature type="domain" description="Acyl-CoA oxidase/dehydrogenase middle" evidence="8">
    <location>
        <begin position="129"/>
        <end position="223"/>
    </location>
</feature>
<keyword evidence="3 6" id="KW-0285">Flavoprotein</keyword>
<name>A0A2M9G389_9PROT</name>
<keyword evidence="4 6" id="KW-0274">FAD</keyword>
<organism evidence="10 11">
    <name type="scientific">Minwuia thermotolerans</name>
    <dbReference type="NCBI Taxonomy" id="2056226"/>
    <lineage>
        <taxon>Bacteria</taxon>
        <taxon>Pseudomonadati</taxon>
        <taxon>Pseudomonadota</taxon>
        <taxon>Alphaproteobacteria</taxon>
        <taxon>Minwuiales</taxon>
        <taxon>Minwuiaceae</taxon>
        <taxon>Minwuia</taxon>
    </lineage>
</organism>
<dbReference type="Pfam" id="PF02771">
    <property type="entry name" value="Acyl-CoA_dh_N"/>
    <property type="match status" value="1"/>
</dbReference>
<dbReference type="InterPro" id="IPR009075">
    <property type="entry name" value="AcylCo_DH/oxidase_C"/>
</dbReference>
<dbReference type="Gene3D" id="1.20.140.10">
    <property type="entry name" value="Butyryl-CoA Dehydrogenase, subunit A, domain 3"/>
    <property type="match status" value="1"/>
</dbReference>
<protein>
    <submittedName>
        <fullName evidence="10">Acyl-CoA dehydrogenase</fullName>
    </submittedName>
</protein>
<dbReference type="Proteomes" id="UP000229498">
    <property type="component" value="Unassembled WGS sequence"/>
</dbReference>
<dbReference type="OrthoDB" id="9780544at2"/>
<evidence type="ECO:0000256" key="6">
    <source>
        <dbReference type="RuleBase" id="RU362125"/>
    </source>
</evidence>
<evidence type="ECO:0000256" key="4">
    <source>
        <dbReference type="ARBA" id="ARBA00022827"/>
    </source>
</evidence>
<keyword evidence="5 6" id="KW-0560">Oxidoreductase</keyword>
<dbReference type="SUPFAM" id="SSF47203">
    <property type="entry name" value="Acyl-CoA dehydrogenase C-terminal domain-like"/>
    <property type="match status" value="1"/>
</dbReference>
<dbReference type="Gene3D" id="2.40.110.10">
    <property type="entry name" value="Butyryl-CoA Dehydrogenase, subunit A, domain 2"/>
    <property type="match status" value="1"/>
</dbReference>
<dbReference type="RefSeq" id="WP_109795373.1">
    <property type="nucleotide sequence ID" value="NZ_PHIG01000029.1"/>
</dbReference>
<dbReference type="InterPro" id="IPR036250">
    <property type="entry name" value="AcylCo_DH-like_C"/>
</dbReference>
<evidence type="ECO:0000259" key="7">
    <source>
        <dbReference type="Pfam" id="PF00441"/>
    </source>
</evidence>
<feature type="domain" description="Acyl-CoA dehydrogenase/oxidase N-terminal" evidence="9">
    <location>
        <begin position="9"/>
        <end position="124"/>
    </location>
</feature>
<dbReference type="InterPro" id="IPR037069">
    <property type="entry name" value="AcylCoA_DH/ox_N_sf"/>
</dbReference>
<reference evidence="10 11" key="1">
    <citation type="submission" date="2017-11" db="EMBL/GenBank/DDBJ databases">
        <title>Draft genome sequence of Rhizobiales bacterium SY3-13.</title>
        <authorList>
            <person name="Sun C."/>
        </authorList>
    </citation>
    <scope>NUCLEOTIDE SEQUENCE [LARGE SCALE GENOMIC DNA]</scope>
    <source>
        <strain evidence="10 11">SY3-13</strain>
    </source>
</reference>
<dbReference type="InterPro" id="IPR013786">
    <property type="entry name" value="AcylCoA_DH/ox_N"/>
</dbReference>
<dbReference type="InterPro" id="IPR046373">
    <property type="entry name" value="Acyl-CoA_Oxase/DH_mid-dom_sf"/>
</dbReference>
<proteinExistence type="inferred from homology"/>
<dbReference type="GO" id="GO:0050660">
    <property type="term" value="F:flavin adenine dinucleotide binding"/>
    <property type="evidence" value="ECO:0007669"/>
    <property type="project" value="InterPro"/>
</dbReference>
<dbReference type="Pfam" id="PF00441">
    <property type="entry name" value="Acyl-CoA_dh_1"/>
    <property type="match status" value="1"/>
</dbReference>
<dbReference type="InterPro" id="IPR006091">
    <property type="entry name" value="Acyl-CoA_Oxase/DH_mid-dom"/>
</dbReference>
<evidence type="ECO:0000256" key="3">
    <source>
        <dbReference type="ARBA" id="ARBA00022630"/>
    </source>
</evidence>
<dbReference type="InterPro" id="IPR052161">
    <property type="entry name" value="Mycobact_Acyl-CoA_DH"/>
</dbReference>
<evidence type="ECO:0000256" key="1">
    <source>
        <dbReference type="ARBA" id="ARBA00001974"/>
    </source>
</evidence>
<dbReference type="Pfam" id="PF02770">
    <property type="entry name" value="Acyl-CoA_dh_M"/>
    <property type="match status" value="1"/>
</dbReference>
<evidence type="ECO:0000313" key="10">
    <source>
        <dbReference type="EMBL" id="PJK30175.1"/>
    </source>
</evidence>
<comment type="cofactor">
    <cofactor evidence="1 6">
        <name>FAD</name>
        <dbReference type="ChEBI" id="CHEBI:57692"/>
    </cofactor>
</comment>
<evidence type="ECO:0000259" key="8">
    <source>
        <dbReference type="Pfam" id="PF02770"/>
    </source>
</evidence>
<dbReference type="PANTHER" id="PTHR43292">
    <property type="entry name" value="ACYL-COA DEHYDROGENASE"/>
    <property type="match status" value="1"/>
</dbReference>
<evidence type="ECO:0000256" key="5">
    <source>
        <dbReference type="ARBA" id="ARBA00023002"/>
    </source>
</evidence>
<accession>A0A2M9G389</accession>
<dbReference type="GO" id="GO:0016627">
    <property type="term" value="F:oxidoreductase activity, acting on the CH-CH group of donors"/>
    <property type="evidence" value="ECO:0007669"/>
    <property type="project" value="InterPro"/>
</dbReference>
<dbReference type="GO" id="GO:0005886">
    <property type="term" value="C:plasma membrane"/>
    <property type="evidence" value="ECO:0007669"/>
    <property type="project" value="TreeGrafter"/>
</dbReference>